<proteinExistence type="predicted"/>
<dbReference type="EMBL" id="ASHM01152376">
    <property type="protein sequence ID" value="PNX63087.1"/>
    <property type="molecule type" value="Genomic_DNA"/>
</dbReference>
<evidence type="ECO:0000313" key="1">
    <source>
        <dbReference type="EMBL" id="PNX63087.1"/>
    </source>
</evidence>
<reference evidence="1 2" key="2">
    <citation type="journal article" date="2017" name="Front. Plant Sci.">
        <title>Gene Classification and Mining of Molecular Markers Useful in Red Clover (Trifolium pratense) Breeding.</title>
        <authorList>
            <person name="Istvanek J."/>
            <person name="Dluhosova J."/>
            <person name="Dluhos P."/>
            <person name="Patkova L."/>
            <person name="Nedelnik J."/>
            <person name="Repkova J."/>
        </authorList>
    </citation>
    <scope>NUCLEOTIDE SEQUENCE [LARGE SCALE GENOMIC DNA]</scope>
    <source>
        <strain evidence="2">cv. Tatra</strain>
        <tissue evidence="1">Young leaves</tissue>
    </source>
</reference>
<dbReference type="Proteomes" id="UP000236291">
    <property type="component" value="Unassembled WGS sequence"/>
</dbReference>
<comment type="caution">
    <text evidence="1">The sequence shown here is derived from an EMBL/GenBank/DDBJ whole genome shotgun (WGS) entry which is preliminary data.</text>
</comment>
<sequence>MERTRIGSLGEDISNLRSSWNGQELHKTFIHFETNNVTVNVQVLRSLMKGSIGSNVHC</sequence>
<dbReference type="AlphaFoldDB" id="A0A2K3K9X0"/>
<organism evidence="1 2">
    <name type="scientific">Trifolium pratense</name>
    <name type="common">Red clover</name>
    <dbReference type="NCBI Taxonomy" id="57577"/>
    <lineage>
        <taxon>Eukaryota</taxon>
        <taxon>Viridiplantae</taxon>
        <taxon>Streptophyta</taxon>
        <taxon>Embryophyta</taxon>
        <taxon>Tracheophyta</taxon>
        <taxon>Spermatophyta</taxon>
        <taxon>Magnoliopsida</taxon>
        <taxon>eudicotyledons</taxon>
        <taxon>Gunneridae</taxon>
        <taxon>Pentapetalae</taxon>
        <taxon>rosids</taxon>
        <taxon>fabids</taxon>
        <taxon>Fabales</taxon>
        <taxon>Fabaceae</taxon>
        <taxon>Papilionoideae</taxon>
        <taxon>50 kb inversion clade</taxon>
        <taxon>NPAAA clade</taxon>
        <taxon>Hologalegina</taxon>
        <taxon>IRL clade</taxon>
        <taxon>Trifolieae</taxon>
        <taxon>Trifolium</taxon>
    </lineage>
</organism>
<name>A0A2K3K9X0_TRIPR</name>
<reference evidence="1 2" key="1">
    <citation type="journal article" date="2014" name="Am. J. Bot.">
        <title>Genome assembly and annotation for red clover (Trifolium pratense; Fabaceae).</title>
        <authorList>
            <person name="Istvanek J."/>
            <person name="Jaros M."/>
            <person name="Krenek A."/>
            <person name="Repkova J."/>
        </authorList>
    </citation>
    <scope>NUCLEOTIDE SEQUENCE [LARGE SCALE GENOMIC DNA]</scope>
    <source>
        <strain evidence="2">cv. Tatra</strain>
        <tissue evidence="1">Young leaves</tissue>
    </source>
</reference>
<accession>A0A2K3K9X0</accession>
<protein>
    <submittedName>
        <fullName evidence="1">Uncharacterized protein</fullName>
    </submittedName>
</protein>
<evidence type="ECO:0000313" key="2">
    <source>
        <dbReference type="Proteomes" id="UP000236291"/>
    </source>
</evidence>
<gene>
    <name evidence="1" type="ORF">L195_g061450</name>
</gene>